<evidence type="ECO:0000256" key="2">
    <source>
        <dbReference type="ARBA" id="ARBA00022475"/>
    </source>
</evidence>
<dbReference type="STRING" id="1236976.JCM16418_2691"/>
<dbReference type="GO" id="GO:0046872">
    <property type="term" value="F:metal ion binding"/>
    <property type="evidence" value="ECO:0007669"/>
    <property type="project" value="UniProtKB-KW"/>
</dbReference>
<keyword evidence="10" id="KW-1015">Disulfide bond</keyword>
<name>W7YVJ7_9BACL</name>
<dbReference type="PANTHER" id="PTHR35457:SF1">
    <property type="entry name" value="HEME A SYNTHASE"/>
    <property type="match status" value="1"/>
</dbReference>
<dbReference type="EMBL" id="BAVZ01000007">
    <property type="protein sequence ID" value="GAF08606.1"/>
    <property type="molecule type" value="Genomic_DNA"/>
</dbReference>
<evidence type="ECO:0000256" key="1">
    <source>
        <dbReference type="ARBA" id="ARBA00004141"/>
    </source>
</evidence>
<dbReference type="AlphaFoldDB" id="W7YVJ7"/>
<keyword evidence="5 12" id="KW-1133">Transmembrane helix</keyword>
<feature type="transmembrane region" description="Helical" evidence="12">
    <location>
        <begin position="170"/>
        <end position="191"/>
    </location>
</feature>
<dbReference type="GO" id="GO:0006784">
    <property type="term" value="P:heme A biosynthetic process"/>
    <property type="evidence" value="ECO:0007669"/>
    <property type="project" value="InterPro"/>
</dbReference>
<keyword evidence="3 12" id="KW-0812">Transmembrane</keyword>
<feature type="transmembrane region" description="Helical" evidence="12">
    <location>
        <begin position="12"/>
        <end position="36"/>
    </location>
</feature>
<dbReference type="GO" id="GO:0016491">
    <property type="term" value="F:oxidoreductase activity"/>
    <property type="evidence" value="ECO:0007669"/>
    <property type="project" value="UniProtKB-KW"/>
</dbReference>
<evidence type="ECO:0000313" key="13">
    <source>
        <dbReference type="EMBL" id="GAF08606.1"/>
    </source>
</evidence>
<evidence type="ECO:0000256" key="11">
    <source>
        <dbReference type="ARBA" id="ARBA00023444"/>
    </source>
</evidence>
<evidence type="ECO:0000256" key="5">
    <source>
        <dbReference type="ARBA" id="ARBA00022989"/>
    </source>
</evidence>
<keyword evidence="8" id="KW-0350">Heme biosynthesis</keyword>
<dbReference type="Pfam" id="PF02628">
    <property type="entry name" value="COX15-CtaA"/>
    <property type="match status" value="1"/>
</dbReference>
<dbReference type="eggNOG" id="COG1612">
    <property type="taxonomic scope" value="Bacteria"/>
</dbReference>
<reference evidence="13 14" key="1">
    <citation type="journal article" date="2014" name="Genome Announc.">
        <title>Draft Genome Sequence of Paenibacillus pini JCM 16418T, Isolated from the Rhizosphere of Pine Tree.</title>
        <authorList>
            <person name="Yuki M."/>
            <person name="Oshima K."/>
            <person name="Suda W."/>
            <person name="Oshida Y."/>
            <person name="Kitamura K."/>
            <person name="Iida Y."/>
            <person name="Hattori M."/>
            <person name="Ohkuma M."/>
        </authorList>
    </citation>
    <scope>NUCLEOTIDE SEQUENCE [LARGE SCALE GENOMIC DNA]</scope>
    <source>
        <strain evidence="13 14">JCM 16418</strain>
    </source>
</reference>
<dbReference type="Proteomes" id="UP000019364">
    <property type="component" value="Unassembled WGS sequence"/>
</dbReference>
<gene>
    <name evidence="13" type="ORF">JCM16418_2691</name>
</gene>
<organism evidence="13 14">
    <name type="scientific">Paenibacillus pini JCM 16418</name>
    <dbReference type="NCBI Taxonomy" id="1236976"/>
    <lineage>
        <taxon>Bacteria</taxon>
        <taxon>Bacillati</taxon>
        <taxon>Bacillota</taxon>
        <taxon>Bacilli</taxon>
        <taxon>Bacillales</taxon>
        <taxon>Paenibacillaceae</taxon>
        <taxon>Paenibacillus</taxon>
    </lineage>
</organism>
<comment type="caution">
    <text evidence="13">The sequence shown here is derived from an EMBL/GenBank/DDBJ whole genome shotgun (WGS) entry which is preliminary data.</text>
</comment>
<feature type="transmembrane region" description="Helical" evidence="12">
    <location>
        <begin position="143"/>
        <end position="164"/>
    </location>
</feature>
<feature type="transmembrane region" description="Helical" evidence="12">
    <location>
        <begin position="110"/>
        <end position="131"/>
    </location>
</feature>
<evidence type="ECO:0000256" key="3">
    <source>
        <dbReference type="ARBA" id="ARBA00022692"/>
    </source>
</evidence>
<keyword evidence="14" id="KW-1185">Reference proteome</keyword>
<feature type="transmembrane region" description="Helical" evidence="12">
    <location>
        <begin position="57"/>
        <end position="77"/>
    </location>
</feature>
<dbReference type="PANTHER" id="PTHR35457">
    <property type="entry name" value="HEME A SYNTHASE"/>
    <property type="match status" value="1"/>
</dbReference>
<evidence type="ECO:0000256" key="10">
    <source>
        <dbReference type="ARBA" id="ARBA00023157"/>
    </source>
</evidence>
<dbReference type="InterPro" id="IPR050450">
    <property type="entry name" value="COX15/CtaA_HemeA_synthase"/>
</dbReference>
<protein>
    <submittedName>
        <fullName evidence="13">Heme A synthase</fullName>
    </submittedName>
</protein>
<evidence type="ECO:0000256" key="4">
    <source>
        <dbReference type="ARBA" id="ARBA00022723"/>
    </source>
</evidence>
<keyword evidence="7" id="KW-0408">Iron</keyword>
<dbReference type="InterPro" id="IPR003780">
    <property type="entry name" value="COX15/CtaA_fam"/>
</dbReference>
<evidence type="ECO:0000256" key="6">
    <source>
        <dbReference type="ARBA" id="ARBA00023002"/>
    </source>
</evidence>
<keyword evidence="2" id="KW-1003">Cell membrane</keyword>
<keyword evidence="6" id="KW-0560">Oxidoreductase</keyword>
<keyword evidence="4" id="KW-0479">Metal-binding</keyword>
<dbReference type="GO" id="GO:0016020">
    <property type="term" value="C:membrane"/>
    <property type="evidence" value="ECO:0007669"/>
    <property type="project" value="UniProtKB-SubCell"/>
</dbReference>
<comment type="pathway">
    <text evidence="11">Porphyrin-containing compound metabolism.</text>
</comment>
<proteinExistence type="predicted"/>
<comment type="subcellular location">
    <subcellularLocation>
        <location evidence="1">Membrane</location>
        <topology evidence="1">Multi-pass membrane protein</topology>
    </subcellularLocation>
</comment>
<evidence type="ECO:0000256" key="12">
    <source>
        <dbReference type="SAM" id="Phobius"/>
    </source>
</evidence>
<evidence type="ECO:0000256" key="7">
    <source>
        <dbReference type="ARBA" id="ARBA00023004"/>
    </source>
</evidence>
<sequence>MGALAVVISQSSAVLALHFGFSLIAFASSLMLALGARRMDKIKDLPVQVELPRVGKLFRNLTWAVTIYSYFVVYLGAYVSHTSSAGGCSGWPLCNGKFIPELSGGVGIAFMHRVAALLLFILIAIMAYHAYRSNKGNRELQGLGITAVILCLMQVFSGAGIVYALDKPEIYFFVALLHNLLISSLFGILCYTSVRVWQLSKPSALDKR</sequence>
<keyword evidence="9 12" id="KW-0472">Membrane</keyword>
<evidence type="ECO:0000256" key="9">
    <source>
        <dbReference type="ARBA" id="ARBA00023136"/>
    </source>
</evidence>
<evidence type="ECO:0000313" key="14">
    <source>
        <dbReference type="Proteomes" id="UP000019364"/>
    </source>
</evidence>
<accession>W7YVJ7</accession>
<evidence type="ECO:0000256" key="8">
    <source>
        <dbReference type="ARBA" id="ARBA00023133"/>
    </source>
</evidence>